<gene>
    <name evidence="1" type="ORF">GBZ86_07640</name>
</gene>
<reference evidence="1 2" key="1">
    <citation type="submission" date="2019-10" db="EMBL/GenBank/DDBJ databases">
        <title>The Genome Sequence of Clostridium tarantellae Isolated from Fish Brain.</title>
        <authorList>
            <person name="Bano L."/>
            <person name="Kiel M."/>
            <person name="Sales G."/>
            <person name="Doxey A.C."/>
            <person name="Mansfield M.J."/>
            <person name="Schiavone M."/>
            <person name="Rossetto O."/>
            <person name="Pirazzini M."/>
            <person name="Dobrindt U."/>
            <person name="Montecucco C."/>
        </authorList>
    </citation>
    <scope>NUCLEOTIDE SEQUENCE [LARGE SCALE GENOMIC DNA]</scope>
    <source>
        <strain evidence="1 2">DSM 3997</strain>
    </source>
</reference>
<keyword evidence="2" id="KW-1185">Reference proteome</keyword>
<dbReference type="RefSeq" id="WP_152889321.1">
    <property type="nucleotide sequence ID" value="NZ_WHJC01000087.1"/>
</dbReference>
<organism evidence="1 2">
    <name type="scientific">Clostridium tarantellae</name>
    <dbReference type="NCBI Taxonomy" id="39493"/>
    <lineage>
        <taxon>Bacteria</taxon>
        <taxon>Bacillati</taxon>
        <taxon>Bacillota</taxon>
        <taxon>Clostridia</taxon>
        <taxon>Eubacteriales</taxon>
        <taxon>Clostridiaceae</taxon>
        <taxon>Clostridium</taxon>
    </lineage>
</organism>
<sequence length="163" mass="18964">MLIIKYLDLDSNYKRKLSGSINNFIKSSISYNNYKSIKTTDIYKEWLDCSTELEDSIRYYLNKGRISKEFALDNELLQDIEALFKVRLEKSVANLQKKIDTEMATEKQINYANKLYKKINGTDGPYKLETYTKAEISVIIQDLLTPNKGTAKVIDFLSYKKDN</sequence>
<accession>A0A6I1MTS0</accession>
<comment type="caution">
    <text evidence="1">The sequence shown here is derived from an EMBL/GenBank/DDBJ whole genome shotgun (WGS) entry which is preliminary data.</text>
</comment>
<name>A0A6I1MTS0_9CLOT</name>
<proteinExistence type="predicted"/>
<evidence type="ECO:0000313" key="2">
    <source>
        <dbReference type="Proteomes" id="UP000430345"/>
    </source>
</evidence>
<dbReference type="EMBL" id="WHJC01000087">
    <property type="protein sequence ID" value="MPQ43629.1"/>
    <property type="molecule type" value="Genomic_DNA"/>
</dbReference>
<protein>
    <submittedName>
        <fullName evidence="1">Uncharacterized protein</fullName>
    </submittedName>
</protein>
<dbReference type="AlphaFoldDB" id="A0A6I1MTS0"/>
<dbReference type="Proteomes" id="UP000430345">
    <property type="component" value="Unassembled WGS sequence"/>
</dbReference>
<evidence type="ECO:0000313" key="1">
    <source>
        <dbReference type="EMBL" id="MPQ43629.1"/>
    </source>
</evidence>